<dbReference type="EMBL" id="CP090958">
    <property type="protein sequence ID" value="WGW12608.1"/>
    <property type="molecule type" value="Genomic_DNA"/>
</dbReference>
<accession>A0ABY8QUF1</accession>
<name>A0ABY8QUF1_9MICO</name>
<protein>
    <submittedName>
        <fullName evidence="1">Molybdenum cofactor biosynthesis protein MoaE</fullName>
    </submittedName>
</protein>
<dbReference type="Pfam" id="PF02391">
    <property type="entry name" value="MoaE"/>
    <property type="match status" value="1"/>
</dbReference>
<keyword evidence="2" id="KW-1185">Reference proteome</keyword>
<dbReference type="InterPro" id="IPR036563">
    <property type="entry name" value="MoaE_sf"/>
</dbReference>
<gene>
    <name evidence="1" type="ORF">LWF01_02240</name>
</gene>
<dbReference type="RefSeq" id="WP_349639412.1">
    <property type="nucleotide sequence ID" value="NZ_CP090958.1"/>
</dbReference>
<sequence>MRDESRLSSPGRSVRRAVVTADPIVPQELQDLVAMDAAGAVVGFSGIVRNHDRSRPVTGLDYEAHPDADRTVKQLVNEIVAAHAVDAVAVAHRTGQLRIGDVAFGVAVSAAHRHEAFAACEEIVETVKRELPIWKHQTFEDGSAEWVGSA</sequence>
<proteinExistence type="predicted"/>
<evidence type="ECO:0000313" key="2">
    <source>
        <dbReference type="Proteomes" id="UP001209083"/>
    </source>
</evidence>
<evidence type="ECO:0000313" key="1">
    <source>
        <dbReference type="EMBL" id="WGW12608.1"/>
    </source>
</evidence>
<dbReference type="Gene3D" id="3.90.1170.40">
    <property type="entry name" value="Molybdopterin biosynthesis MoaE subunit"/>
    <property type="match status" value="1"/>
</dbReference>
<dbReference type="InterPro" id="IPR003448">
    <property type="entry name" value="Mopterin_biosynth_MoaE"/>
</dbReference>
<dbReference type="CDD" id="cd00756">
    <property type="entry name" value="MoaE"/>
    <property type="match status" value="1"/>
</dbReference>
<dbReference type="PANTHER" id="PTHR23404">
    <property type="entry name" value="MOLYBDOPTERIN SYNTHASE RELATED"/>
    <property type="match status" value="1"/>
</dbReference>
<reference evidence="1 2" key="1">
    <citation type="submission" date="2023-05" db="EMBL/GenBank/DDBJ databases">
        <title>Lithophilousrod everest ZFBP1038 complete genpme.</title>
        <authorList>
            <person name="Tian M."/>
        </authorList>
    </citation>
    <scope>NUCLEOTIDE SEQUENCE [LARGE SCALE GENOMIC DNA]</scope>
    <source>
        <strain evidence="1 2">ZFBP1038</strain>
    </source>
</reference>
<organism evidence="1 2">
    <name type="scientific">Saxibacter everestensis</name>
    <dbReference type="NCBI Taxonomy" id="2909229"/>
    <lineage>
        <taxon>Bacteria</taxon>
        <taxon>Bacillati</taxon>
        <taxon>Actinomycetota</taxon>
        <taxon>Actinomycetes</taxon>
        <taxon>Micrococcales</taxon>
        <taxon>Brevibacteriaceae</taxon>
        <taxon>Saxibacter</taxon>
    </lineage>
</organism>
<dbReference type="Proteomes" id="UP001209083">
    <property type="component" value="Chromosome"/>
</dbReference>
<dbReference type="SUPFAM" id="SSF54690">
    <property type="entry name" value="Molybdopterin synthase subunit MoaE"/>
    <property type="match status" value="1"/>
</dbReference>